<accession>J1H8W9</accession>
<proteinExistence type="predicted"/>
<feature type="compositionally biased region" description="Low complexity" evidence="1">
    <location>
        <begin position="1"/>
        <end position="12"/>
    </location>
</feature>
<feature type="region of interest" description="Disordered" evidence="1">
    <location>
        <begin position="1"/>
        <end position="70"/>
    </location>
</feature>
<name>J1H8W9_9ACTO</name>
<comment type="caution">
    <text evidence="2">The sequence shown here is derived from an EMBL/GenBank/DDBJ whole genome shotgun (WGS) entry which is preliminary data.</text>
</comment>
<evidence type="ECO:0000313" key="3">
    <source>
        <dbReference type="Proteomes" id="UP000002941"/>
    </source>
</evidence>
<dbReference type="AlphaFoldDB" id="J1H8W9"/>
<keyword evidence="3" id="KW-1185">Reference proteome</keyword>
<dbReference type="EMBL" id="AKFT01000149">
    <property type="protein sequence ID" value="EJF42080.1"/>
    <property type="molecule type" value="Genomic_DNA"/>
</dbReference>
<evidence type="ECO:0000256" key="1">
    <source>
        <dbReference type="SAM" id="MobiDB-lite"/>
    </source>
</evidence>
<feature type="compositionally biased region" description="Low complexity" evidence="1">
    <location>
        <begin position="48"/>
        <end position="70"/>
    </location>
</feature>
<dbReference type="eggNOG" id="ENOG5031H4Y">
    <property type="taxonomic scope" value="Bacteria"/>
</dbReference>
<dbReference type="Proteomes" id="UP000002941">
    <property type="component" value="Unassembled WGS sequence"/>
</dbReference>
<reference evidence="2 3" key="1">
    <citation type="submission" date="2012-05" db="EMBL/GenBank/DDBJ databases">
        <authorList>
            <person name="Harkins D.M."/>
            <person name="Madupu R."/>
            <person name="Durkin A.S."/>
            <person name="Torralba M."/>
            <person name="Methe B."/>
            <person name="Sutton G.G."/>
            <person name="Nelson K.E."/>
        </authorList>
    </citation>
    <scope>NUCLEOTIDE SEQUENCE [LARGE SCALE GENOMIC DNA]</scope>
    <source>
        <strain evidence="2 3">F0489</strain>
    </source>
</reference>
<sequence>MMGQTTSRTGSGCSCGCGGHDAETSRRQQTASGIAPSEEGAAFDDSSDSPASSAPPMASVSSAPSASRADPVAIAAAVSGVLGGDPAAREEGSGAASGVVPGHKTGNLLGLRDVSAPASGGCGCGGHGSH</sequence>
<dbReference type="PATRIC" id="fig|1125718.3.peg.1825"/>
<organism evidence="2 3">
    <name type="scientific">Actinomyces massiliensis F0489</name>
    <dbReference type="NCBI Taxonomy" id="1125718"/>
    <lineage>
        <taxon>Bacteria</taxon>
        <taxon>Bacillati</taxon>
        <taxon>Actinomycetota</taxon>
        <taxon>Actinomycetes</taxon>
        <taxon>Actinomycetales</taxon>
        <taxon>Actinomycetaceae</taxon>
        <taxon>Actinomyces</taxon>
    </lineage>
</organism>
<gene>
    <name evidence="2" type="ORF">HMPREF1318_2400</name>
</gene>
<evidence type="ECO:0000313" key="2">
    <source>
        <dbReference type="EMBL" id="EJF42080.1"/>
    </source>
</evidence>
<protein>
    <submittedName>
        <fullName evidence="2">Uncharacterized protein</fullName>
    </submittedName>
</protein>
<dbReference type="RefSeq" id="WP_008732136.1">
    <property type="nucleotide sequence ID" value="NZ_AKFT01000149.1"/>
</dbReference>